<evidence type="ECO:0000256" key="1">
    <source>
        <dbReference type="SAM" id="MobiDB-lite"/>
    </source>
</evidence>
<reference evidence="2 3" key="1">
    <citation type="submission" date="2016-04" db="EMBL/GenBank/DDBJ databases">
        <title>A degradative enzymes factory behind the ericoid mycorrhizal symbiosis.</title>
        <authorList>
            <consortium name="DOE Joint Genome Institute"/>
            <person name="Martino E."/>
            <person name="Morin E."/>
            <person name="Grelet G."/>
            <person name="Kuo A."/>
            <person name="Kohler A."/>
            <person name="Daghino S."/>
            <person name="Barry K."/>
            <person name="Choi C."/>
            <person name="Cichocki N."/>
            <person name="Clum A."/>
            <person name="Copeland A."/>
            <person name="Hainaut M."/>
            <person name="Haridas S."/>
            <person name="Labutti K."/>
            <person name="Lindquist E."/>
            <person name="Lipzen A."/>
            <person name="Khouja H.-R."/>
            <person name="Murat C."/>
            <person name="Ohm R."/>
            <person name="Olson A."/>
            <person name="Spatafora J."/>
            <person name="Veneault-Fourrey C."/>
            <person name="Henrissat B."/>
            <person name="Grigoriev I."/>
            <person name="Martin F."/>
            <person name="Perotto S."/>
        </authorList>
    </citation>
    <scope>NUCLEOTIDE SEQUENCE [LARGE SCALE GENOMIC DNA]</scope>
    <source>
        <strain evidence="2 3">F</strain>
    </source>
</reference>
<evidence type="ECO:0000313" key="3">
    <source>
        <dbReference type="Proteomes" id="UP000235786"/>
    </source>
</evidence>
<keyword evidence="3" id="KW-1185">Reference proteome</keyword>
<dbReference type="Proteomes" id="UP000235786">
    <property type="component" value="Unassembled WGS sequence"/>
</dbReference>
<accession>A0A2J6S8T3</accession>
<evidence type="ECO:0000313" key="2">
    <source>
        <dbReference type="EMBL" id="PMD47168.1"/>
    </source>
</evidence>
<sequence length="144" mass="16312">MGSQGRVEKEISDALPEIRESLNWITAKFSRGNEGSLLTSYNGDDKGVWRELRRELVLEGFASPHIKQHKAMIMDYIKELGERGLLGDLEEPENSSGELSLEILSNEKQEEDFDNQGNVASNEHSPVQIREQHLDSWDDEGDVD</sequence>
<protein>
    <submittedName>
        <fullName evidence="2">Uncharacterized protein</fullName>
    </submittedName>
</protein>
<organism evidence="2 3">
    <name type="scientific">Hyaloscypha variabilis (strain UAMH 11265 / GT02V1 / F)</name>
    <name type="common">Meliniomyces variabilis</name>
    <dbReference type="NCBI Taxonomy" id="1149755"/>
    <lineage>
        <taxon>Eukaryota</taxon>
        <taxon>Fungi</taxon>
        <taxon>Dikarya</taxon>
        <taxon>Ascomycota</taxon>
        <taxon>Pezizomycotina</taxon>
        <taxon>Leotiomycetes</taxon>
        <taxon>Helotiales</taxon>
        <taxon>Hyaloscyphaceae</taxon>
        <taxon>Hyaloscypha</taxon>
        <taxon>Hyaloscypha variabilis</taxon>
    </lineage>
</organism>
<feature type="compositionally biased region" description="Polar residues" evidence="1">
    <location>
        <begin position="115"/>
        <end position="125"/>
    </location>
</feature>
<dbReference type="OrthoDB" id="7464126at2759"/>
<dbReference type="EMBL" id="KZ613938">
    <property type="protein sequence ID" value="PMD47168.1"/>
    <property type="molecule type" value="Genomic_DNA"/>
</dbReference>
<proteinExistence type="predicted"/>
<name>A0A2J6S8T3_HYAVF</name>
<feature type="region of interest" description="Disordered" evidence="1">
    <location>
        <begin position="87"/>
        <end position="144"/>
    </location>
</feature>
<gene>
    <name evidence="2" type="ORF">L207DRAFT_575965</name>
</gene>
<dbReference type="AlphaFoldDB" id="A0A2J6S8T3"/>